<comment type="caution">
    <text evidence="2">The sequence shown here is derived from an EMBL/GenBank/DDBJ whole genome shotgun (WGS) entry which is preliminary data.</text>
</comment>
<evidence type="ECO:0000313" key="2">
    <source>
        <dbReference type="EMBL" id="KAA1395542.1"/>
    </source>
</evidence>
<dbReference type="Proteomes" id="UP000380867">
    <property type="component" value="Unassembled WGS sequence"/>
</dbReference>
<dbReference type="EMBL" id="SDPQ02000003">
    <property type="protein sequence ID" value="KAA1395542.1"/>
    <property type="molecule type" value="Genomic_DNA"/>
</dbReference>
<name>A0A5M4FCB8_9ACTN</name>
<feature type="transmembrane region" description="Helical" evidence="1">
    <location>
        <begin position="53"/>
        <end position="72"/>
    </location>
</feature>
<keyword evidence="1" id="KW-1133">Transmembrane helix</keyword>
<proteinExistence type="predicted"/>
<feature type="transmembrane region" description="Helical" evidence="1">
    <location>
        <begin position="78"/>
        <end position="96"/>
    </location>
</feature>
<keyword evidence="1" id="KW-0812">Transmembrane</keyword>
<feature type="transmembrane region" description="Helical" evidence="1">
    <location>
        <begin position="20"/>
        <end position="41"/>
    </location>
</feature>
<keyword evidence="3" id="KW-1185">Reference proteome</keyword>
<evidence type="ECO:0008006" key="4">
    <source>
        <dbReference type="Google" id="ProtNLM"/>
    </source>
</evidence>
<dbReference type="AlphaFoldDB" id="A0A5M4FCB8"/>
<keyword evidence="1" id="KW-0472">Membrane</keyword>
<gene>
    <name evidence="2" type="ORF">ESP70_015420</name>
</gene>
<evidence type="ECO:0000313" key="3">
    <source>
        <dbReference type="Proteomes" id="UP000380867"/>
    </source>
</evidence>
<dbReference type="OrthoDB" id="3748372at2"/>
<evidence type="ECO:0000256" key="1">
    <source>
        <dbReference type="SAM" id="Phobius"/>
    </source>
</evidence>
<organism evidence="2 3">
    <name type="scientific">Aeromicrobium ginsengisoli</name>
    <dbReference type="NCBI Taxonomy" id="363867"/>
    <lineage>
        <taxon>Bacteria</taxon>
        <taxon>Bacillati</taxon>
        <taxon>Actinomycetota</taxon>
        <taxon>Actinomycetes</taxon>
        <taxon>Propionibacteriales</taxon>
        <taxon>Nocardioidaceae</taxon>
        <taxon>Aeromicrobium</taxon>
    </lineage>
</organism>
<sequence>MTARTTEAVALDRVRRRVAAIGFLAVTIHGVLGLIGVSYVLLDQGRRSDAGLLTFMSGVVALIVCAATRAILGARPFSLVWSAVALVPTAAAYVLLF</sequence>
<accession>A0A5M4FCB8</accession>
<protein>
    <recommendedName>
        <fullName evidence="4">Iron transporter</fullName>
    </recommendedName>
</protein>
<reference evidence="2" key="1">
    <citation type="submission" date="2019-09" db="EMBL/GenBank/DDBJ databases">
        <authorList>
            <person name="Li J."/>
        </authorList>
    </citation>
    <scope>NUCLEOTIDE SEQUENCE [LARGE SCALE GENOMIC DNA]</scope>
    <source>
        <strain evidence="2">JCM 14732</strain>
    </source>
</reference>
<dbReference type="RefSeq" id="WP_149690205.1">
    <property type="nucleotide sequence ID" value="NZ_SDPQ02000003.1"/>
</dbReference>